<dbReference type="STRING" id="1691903.A9B99_12330"/>
<comment type="similarity">
    <text evidence="4">Belongs to the UbiH/COQ6 family.</text>
</comment>
<dbReference type="FunFam" id="3.50.50.60:FF:000048">
    <property type="entry name" value="2-octaprenyl-3-methyl-6-methoxy-1,4-benzoquinol hydroxylase"/>
    <property type="match status" value="1"/>
</dbReference>
<proteinExistence type="inferred from homology"/>
<evidence type="ECO:0000256" key="4">
    <source>
        <dbReference type="ARBA" id="ARBA00005349"/>
    </source>
</evidence>
<evidence type="ECO:0000256" key="9">
    <source>
        <dbReference type="ARBA" id="ARBA00023002"/>
    </source>
</evidence>
<evidence type="ECO:0000256" key="3">
    <source>
        <dbReference type="ARBA" id="ARBA00004749"/>
    </source>
</evidence>
<evidence type="ECO:0000259" key="12">
    <source>
        <dbReference type="Pfam" id="PF01494"/>
    </source>
</evidence>
<dbReference type="GO" id="GO:0008682">
    <property type="term" value="F:3-demethoxyubiquinol 3-hydroxylase activity"/>
    <property type="evidence" value="ECO:0007669"/>
    <property type="project" value="TreeGrafter"/>
</dbReference>
<dbReference type="Proteomes" id="UP000078225">
    <property type="component" value="Unassembled WGS sequence"/>
</dbReference>
<evidence type="ECO:0000256" key="10">
    <source>
        <dbReference type="ARBA" id="ARBA00023033"/>
    </source>
</evidence>
<evidence type="ECO:0000256" key="7">
    <source>
        <dbReference type="ARBA" id="ARBA00022688"/>
    </source>
</evidence>
<dbReference type="EMBL" id="LYRP01000033">
    <property type="protein sequence ID" value="OAT76224.1"/>
    <property type="molecule type" value="Genomic_DNA"/>
</dbReference>
<dbReference type="RefSeq" id="WP_064599661.1">
    <property type="nucleotide sequence ID" value="NZ_CP134782.1"/>
</dbReference>
<evidence type="ECO:0000256" key="6">
    <source>
        <dbReference type="ARBA" id="ARBA00022630"/>
    </source>
</evidence>
<dbReference type="GO" id="GO:0110142">
    <property type="term" value="C:ubiquinone biosynthesis complex"/>
    <property type="evidence" value="ECO:0007669"/>
    <property type="project" value="UniProtKB-ARBA"/>
</dbReference>
<comment type="cofactor">
    <cofactor evidence="1">
        <name>FAD</name>
        <dbReference type="ChEBI" id="CHEBI:57692"/>
    </cofactor>
</comment>
<comment type="caution">
    <text evidence="13">The sequence shown here is derived from an EMBL/GenBank/DDBJ whole genome shotgun (WGS) entry which is preliminary data.</text>
</comment>
<comment type="subunit">
    <text evidence="11">Component of the Ubi complex metabolon, which regroups five ubiquinone biosynthesis proteins (UbiE, UbiF, UbiG, UbiH and UbiI) and two accessory factors (UbiK and the lipid-binding protein UbiJ).</text>
</comment>
<dbReference type="UniPathway" id="UPA00232"/>
<dbReference type="PANTHER" id="PTHR43876">
    <property type="entry name" value="UBIQUINONE BIOSYNTHESIS MONOOXYGENASE COQ6, MITOCHONDRIAL"/>
    <property type="match status" value="1"/>
</dbReference>
<evidence type="ECO:0000256" key="2">
    <source>
        <dbReference type="ARBA" id="ARBA00004496"/>
    </source>
</evidence>
<dbReference type="InterPro" id="IPR002938">
    <property type="entry name" value="FAD-bd"/>
</dbReference>
<keyword evidence="10" id="KW-0503">Monooxygenase</keyword>
<dbReference type="GO" id="GO:0006744">
    <property type="term" value="P:ubiquinone biosynthetic process"/>
    <property type="evidence" value="ECO:0007669"/>
    <property type="project" value="UniProtKB-UniPathway"/>
</dbReference>
<organism evidence="13 14">
    <name type="scientific">Mangrovibacter phragmitis</name>
    <dbReference type="NCBI Taxonomy" id="1691903"/>
    <lineage>
        <taxon>Bacteria</taxon>
        <taxon>Pseudomonadati</taxon>
        <taxon>Pseudomonadota</taxon>
        <taxon>Gammaproteobacteria</taxon>
        <taxon>Enterobacterales</taxon>
        <taxon>Enterobacteriaceae</taxon>
        <taxon>Mangrovibacter</taxon>
    </lineage>
</organism>
<evidence type="ECO:0000313" key="14">
    <source>
        <dbReference type="Proteomes" id="UP000078225"/>
    </source>
</evidence>
<protein>
    <submittedName>
        <fullName evidence="13">2-octaprenyl-3-methyl-6-methoxy-1,4-benzoquinol hydroxylase</fullName>
    </submittedName>
</protein>
<comment type="pathway">
    <text evidence="3">Cofactor biosynthesis; ubiquinone biosynthesis.</text>
</comment>
<dbReference type="GO" id="GO:0071949">
    <property type="term" value="F:FAD binding"/>
    <property type="evidence" value="ECO:0007669"/>
    <property type="project" value="InterPro"/>
</dbReference>
<evidence type="ECO:0000313" key="13">
    <source>
        <dbReference type="EMBL" id="OAT76224.1"/>
    </source>
</evidence>
<sequence>MTNLSTDVAIIGGGMVGAALALGLAQNGFTVALIEQQTPAVFNPELPPDVRVSAVSAASIALLNSLGVWQSVTAMRSHPWRELETWEWDNARVVFSAGELGVPVLGHMVENPVLQRALWDAVSSHPAVTCFCPATLRSLSTVAKGLQLVLDSGEMLTARLVVGADGAHSKVREMAGIGIHGWEYDQACMLITVKRPQESGDRTWQQFTPDGPRAWLPLMGNYGSVVWYDKPARIQALNKLPLVQLANEIRAHFPARIGETVVVARGAFPLVRRHAWRYVKQGVALIGDAAHTIHPLAGQGVNLGYRDVEALLDVLINARSYGEDWSSKNVLLRYQARRYPDNILMQTGMDLFYASFSNRLGPVKLARNLGLMAAANAGKVKTQVLKYAIGL</sequence>
<dbReference type="InterPro" id="IPR018168">
    <property type="entry name" value="Ubi_Hdrlase_CS"/>
</dbReference>
<evidence type="ECO:0000256" key="1">
    <source>
        <dbReference type="ARBA" id="ARBA00001974"/>
    </source>
</evidence>
<evidence type="ECO:0000256" key="5">
    <source>
        <dbReference type="ARBA" id="ARBA00022490"/>
    </source>
</evidence>
<feature type="domain" description="FAD-binding" evidence="12">
    <location>
        <begin position="6"/>
        <end position="339"/>
    </location>
</feature>
<keyword evidence="7" id="KW-0831">Ubiquinone biosynthesis</keyword>
<dbReference type="NCBIfam" id="NF005951">
    <property type="entry name" value="PRK08020.1"/>
    <property type="match status" value="1"/>
</dbReference>
<dbReference type="InterPro" id="IPR051205">
    <property type="entry name" value="UbiH/COQ6_monooxygenase"/>
</dbReference>
<dbReference type="PROSITE" id="PS01304">
    <property type="entry name" value="UBIH"/>
    <property type="match status" value="1"/>
</dbReference>
<dbReference type="AlphaFoldDB" id="A0A1B7L1H2"/>
<gene>
    <name evidence="13" type="primary">ubiF</name>
    <name evidence="13" type="ORF">A9B99_12330</name>
</gene>
<dbReference type="GO" id="GO:0005737">
    <property type="term" value="C:cytoplasm"/>
    <property type="evidence" value="ECO:0007669"/>
    <property type="project" value="UniProtKB-SubCell"/>
</dbReference>
<dbReference type="InterPro" id="IPR010971">
    <property type="entry name" value="UbiH/COQ6"/>
</dbReference>
<dbReference type="Pfam" id="PF01494">
    <property type="entry name" value="FAD_binding_3"/>
    <property type="match status" value="1"/>
</dbReference>
<keyword evidence="14" id="KW-1185">Reference proteome</keyword>
<name>A0A1B7L1H2_9ENTR</name>
<keyword evidence="6" id="KW-0285">Flavoprotein</keyword>
<dbReference type="Gene3D" id="3.50.50.60">
    <property type="entry name" value="FAD/NAD(P)-binding domain"/>
    <property type="match status" value="2"/>
</dbReference>
<keyword evidence="8" id="KW-0274">FAD</keyword>
<reference evidence="14" key="1">
    <citation type="submission" date="2016-05" db="EMBL/GenBank/DDBJ databases">
        <authorList>
            <person name="Behera P."/>
            <person name="Vaishampayan P."/>
            <person name="Singh N."/>
            <person name="Raina V."/>
            <person name="Suar M."/>
            <person name="Pattnaik A."/>
            <person name="Rastogi G."/>
        </authorList>
    </citation>
    <scope>NUCLEOTIDE SEQUENCE [LARGE SCALE GENOMIC DNA]</scope>
    <source>
        <strain evidence="14">MP23</strain>
    </source>
</reference>
<evidence type="ECO:0000256" key="8">
    <source>
        <dbReference type="ARBA" id="ARBA00022827"/>
    </source>
</evidence>
<dbReference type="NCBIfam" id="TIGR01988">
    <property type="entry name" value="Ubi-OHases"/>
    <property type="match status" value="1"/>
</dbReference>
<dbReference type="SUPFAM" id="SSF51905">
    <property type="entry name" value="FAD/NAD(P)-binding domain"/>
    <property type="match status" value="1"/>
</dbReference>
<accession>A0A1B7L1H2</accession>
<evidence type="ECO:0000256" key="11">
    <source>
        <dbReference type="ARBA" id="ARBA00065734"/>
    </source>
</evidence>
<dbReference type="PRINTS" id="PR00420">
    <property type="entry name" value="RNGMNOXGNASE"/>
</dbReference>
<dbReference type="InterPro" id="IPR036188">
    <property type="entry name" value="FAD/NAD-bd_sf"/>
</dbReference>
<dbReference type="FunFam" id="3.50.50.60:FF:000021">
    <property type="entry name" value="Ubiquinone biosynthesis monooxygenase COQ6"/>
    <property type="match status" value="1"/>
</dbReference>
<keyword evidence="5" id="KW-0963">Cytoplasm</keyword>
<comment type="subcellular location">
    <subcellularLocation>
        <location evidence="2">Cytoplasm</location>
    </subcellularLocation>
</comment>
<dbReference type="PANTHER" id="PTHR43876:SF10">
    <property type="entry name" value="3-DEMETHOXYUBIQUINOL 3-HYDROXYLASE"/>
    <property type="match status" value="1"/>
</dbReference>
<keyword evidence="9" id="KW-0560">Oxidoreductase</keyword>
<dbReference type="OrthoDB" id="9769565at2"/>